<keyword evidence="2" id="KW-1133">Transmembrane helix</keyword>
<feature type="transmembrane region" description="Helical" evidence="2">
    <location>
        <begin position="282"/>
        <end position="305"/>
    </location>
</feature>
<gene>
    <name evidence="3" type="ORF">GCK32_000968</name>
</gene>
<dbReference type="Proteomes" id="UP001331761">
    <property type="component" value="Unassembled WGS sequence"/>
</dbReference>
<evidence type="ECO:0000313" key="4">
    <source>
        <dbReference type="Proteomes" id="UP001331761"/>
    </source>
</evidence>
<feature type="region of interest" description="Disordered" evidence="1">
    <location>
        <begin position="103"/>
        <end position="122"/>
    </location>
</feature>
<reference evidence="3 4" key="1">
    <citation type="submission" date="2019-10" db="EMBL/GenBank/DDBJ databases">
        <title>Assembly and Annotation for the nematode Trichostrongylus colubriformis.</title>
        <authorList>
            <person name="Martin J."/>
        </authorList>
    </citation>
    <scope>NUCLEOTIDE SEQUENCE [LARGE SCALE GENOMIC DNA]</scope>
    <source>
        <strain evidence="3">G859</strain>
        <tissue evidence="3">Whole worm</tissue>
    </source>
</reference>
<dbReference type="EMBL" id="WIXE01018407">
    <property type="protein sequence ID" value="KAK5970944.1"/>
    <property type="molecule type" value="Genomic_DNA"/>
</dbReference>
<name>A0AAN8F7K3_TRICO</name>
<feature type="compositionally biased region" description="Low complexity" evidence="1">
    <location>
        <begin position="112"/>
        <end position="122"/>
    </location>
</feature>
<keyword evidence="2" id="KW-0472">Membrane</keyword>
<evidence type="ECO:0000256" key="2">
    <source>
        <dbReference type="SAM" id="Phobius"/>
    </source>
</evidence>
<protein>
    <submittedName>
        <fullName evidence="3">Uncharacterized protein</fullName>
    </submittedName>
</protein>
<proteinExistence type="predicted"/>
<evidence type="ECO:0000313" key="3">
    <source>
        <dbReference type="EMBL" id="KAK5970944.1"/>
    </source>
</evidence>
<feature type="region of interest" description="Disordered" evidence="1">
    <location>
        <begin position="320"/>
        <end position="357"/>
    </location>
</feature>
<organism evidence="3 4">
    <name type="scientific">Trichostrongylus colubriformis</name>
    <name type="common">Black scour worm</name>
    <dbReference type="NCBI Taxonomy" id="6319"/>
    <lineage>
        <taxon>Eukaryota</taxon>
        <taxon>Metazoa</taxon>
        <taxon>Ecdysozoa</taxon>
        <taxon>Nematoda</taxon>
        <taxon>Chromadorea</taxon>
        <taxon>Rhabditida</taxon>
        <taxon>Rhabditina</taxon>
        <taxon>Rhabditomorpha</taxon>
        <taxon>Strongyloidea</taxon>
        <taxon>Trichostrongylidae</taxon>
        <taxon>Trichostrongylus</taxon>
    </lineage>
</organism>
<accession>A0AAN8F7K3</accession>
<comment type="caution">
    <text evidence="3">The sequence shown here is derived from an EMBL/GenBank/DDBJ whole genome shotgun (WGS) entry which is preliminary data.</text>
</comment>
<keyword evidence="4" id="KW-1185">Reference proteome</keyword>
<dbReference type="AlphaFoldDB" id="A0AAN8F7K3"/>
<sequence>MKWTYLHFLFYMSLIKEEEGKLTRVFIPANELSLNPLRLLNRTGQVFDINNHSDIQIQITVHPGRCKRKSEHVIIITFLDRWCPPDLLQHLQLLNNAIVLRKDDPPRKDESTTTVSTSTISSNINESESINATELPTLTIKPPKRIEYLRYKLFTTDSSKPLQDKMNNEGKLQVPEGDSVNFSENSGLLTLTLRKPSSTLDITYGHAAEEEDGTEENSRAMSFTVKTKNTRYFLVSATNMSACPTYISKISKELDYWTRESPIPSKKARVQRRERITVLRDVIIACIVVLCYYYFLNYVILPLYFHASMPLPEAVMRQNQLQQPEAEMGNPFEPEQTPDAGAVHIKEVTPPANFNEQ</sequence>
<keyword evidence="2" id="KW-0812">Transmembrane</keyword>
<evidence type="ECO:0000256" key="1">
    <source>
        <dbReference type="SAM" id="MobiDB-lite"/>
    </source>
</evidence>